<comment type="subcellular location">
    <subcellularLocation>
        <location evidence="2">Cytoplasm</location>
    </subcellularLocation>
    <subcellularLocation>
        <location evidence="1">Endosome</location>
    </subcellularLocation>
</comment>
<feature type="region of interest" description="Disordered" evidence="6">
    <location>
        <begin position="593"/>
        <end position="619"/>
    </location>
</feature>
<dbReference type="EMBL" id="KV454477">
    <property type="protein sequence ID" value="ODV62604.1"/>
    <property type="molecule type" value="Genomic_DNA"/>
</dbReference>
<evidence type="ECO:0000313" key="8">
    <source>
        <dbReference type="EMBL" id="ODV62604.1"/>
    </source>
</evidence>
<dbReference type="Proteomes" id="UP000095038">
    <property type="component" value="Unassembled WGS sequence"/>
</dbReference>
<sequence>MEKPALITIPLKDSGSLDWATPLRRYIRAIYGSFNDLTEETSLISKFRDDAVCSHSPNQTSLNCYYKYYAQLELMDLRFPIKENGVNVKFLWHDAFDKSSKITQHSVAFEKASILFNIASILSQIGYHSYKDDNNDHFDQSSDITNMKKALVNFQSAAGIFQFISENFLHAPSNDINQSTVKFLMKLMLSQSQEIFVINLIQSNNQNYSLLAKLVKSTSNFYKTSFDLLDSLENEQNWYFNYKNWSNILNIKYLYYKAISNYYISLQYKNSSKIGLSISHLRLSIDYLNDCLKLPLMVSTNSVKHNTDFKDFKDNFIKPNIKKHSDELLELEKDNEFVYNNIIPKREELFDIKSIDAVKIITIESQLEKFTEQNEKLDPNINKDLFEKIIPVKIHELNSLYSEEKAKKLRNIDEEIQISNEEMDSLLEFLKLPKQLVELKSFIINENRSNNNNKNQEFEEFYQSKVIPLSIEISNNFPINQLSINNIKENRSEIFKMVKDSEELIKKEEKEFNLNKLKYPNEWGNYQQESSLINSQFNKEIITIKKSLIESSNSDEELFKIYNEIENIYKIFSKGPLQNNELRIVFSSCNNNNNNNNNNSSSSSSNNNNNNNNTVSLLDLDDSSKDQATKIIKNLEDSLSILNNLRKQKSIFYEQMKDAIHEDDISNVLILNKNLSEEQLKNTIFIQELEKFEPHENRIELTIHKQSTILPIISKNWNELNGNNSYIKEIREKVNKMKLDSQIFEKLFRQFEVNFNKYKGNYLKGNEFYLNLVKYFKVVEDNIKEFVKVRHDESVRISNKLNPRNDSYCASADYLANRLQRLGFGNNNNNSNSNSGTELYSATPKVPEKPLNPYQRPTRPPASSISQGPGGLYSGNFGNAGFNSTLGARSSSNLNQDYNRAPSLPPKSQSLFNNLPSGISSLSYPNAQAPVAPGHYPGPQPPPKVPPPTYGSQQQEKEQQDGIGIYNTPSSFDPSMYSSFSNSSPQSQNSSRPGQYSKYY</sequence>
<dbReference type="Gene3D" id="1.20.140.50">
    <property type="entry name" value="alix/aip1 like domains"/>
    <property type="match status" value="1"/>
</dbReference>
<proteinExistence type="predicted"/>
<feature type="domain" description="BRO1" evidence="7">
    <location>
        <begin position="5"/>
        <end position="423"/>
    </location>
</feature>
<dbReference type="Gene3D" id="1.25.40.280">
    <property type="entry name" value="alix/aip1 like domains"/>
    <property type="match status" value="1"/>
</dbReference>
<dbReference type="GeneID" id="30962744"/>
<dbReference type="PANTHER" id="PTHR23030">
    <property type="entry name" value="PCD6 INTERACTING PROTEIN-RELATED"/>
    <property type="match status" value="1"/>
</dbReference>
<dbReference type="InterPro" id="IPR004328">
    <property type="entry name" value="BRO1_dom"/>
</dbReference>
<evidence type="ECO:0000256" key="5">
    <source>
        <dbReference type="ARBA" id="ARBA00041284"/>
    </source>
</evidence>
<dbReference type="InterPro" id="IPR038499">
    <property type="entry name" value="BRO1_sf"/>
</dbReference>
<feature type="compositionally biased region" description="Polar residues" evidence="6">
    <location>
        <begin position="906"/>
        <end position="926"/>
    </location>
</feature>
<feature type="compositionally biased region" description="Low complexity" evidence="6">
    <location>
        <begin position="970"/>
        <end position="991"/>
    </location>
</feature>
<organism evidence="8 9">
    <name type="scientific">Ascoidea rubescens DSM 1968</name>
    <dbReference type="NCBI Taxonomy" id="1344418"/>
    <lineage>
        <taxon>Eukaryota</taxon>
        <taxon>Fungi</taxon>
        <taxon>Dikarya</taxon>
        <taxon>Ascomycota</taxon>
        <taxon>Saccharomycotina</taxon>
        <taxon>Saccharomycetes</taxon>
        <taxon>Ascoideaceae</taxon>
        <taxon>Ascoidea</taxon>
    </lineage>
</organism>
<evidence type="ECO:0000256" key="3">
    <source>
        <dbReference type="ARBA" id="ARBA00022490"/>
    </source>
</evidence>
<gene>
    <name evidence="8" type="ORF">ASCRUDRAFT_136466</name>
</gene>
<feature type="region of interest" description="Disordered" evidence="6">
    <location>
        <begin position="891"/>
        <end position="1000"/>
    </location>
</feature>
<dbReference type="GO" id="GO:0043328">
    <property type="term" value="P:protein transport to vacuole involved in ubiquitin-dependent protein catabolic process via the multivesicular body sorting pathway"/>
    <property type="evidence" value="ECO:0007669"/>
    <property type="project" value="TreeGrafter"/>
</dbReference>
<dbReference type="InterPro" id="IPR025304">
    <property type="entry name" value="ALIX_V_dom"/>
</dbReference>
<evidence type="ECO:0000256" key="1">
    <source>
        <dbReference type="ARBA" id="ARBA00004177"/>
    </source>
</evidence>
<dbReference type="PANTHER" id="PTHR23030:SF30">
    <property type="entry name" value="TYROSINE-PROTEIN PHOSPHATASE NON-RECEPTOR TYPE 23"/>
    <property type="match status" value="1"/>
</dbReference>
<dbReference type="RefSeq" id="XP_020048911.1">
    <property type="nucleotide sequence ID" value="XM_020189108.1"/>
</dbReference>
<dbReference type="InParanoid" id="A0A1D2VLZ7"/>
<keyword evidence="3" id="KW-0963">Cytoplasm</keyword>
<dbReference type="Gene3D" id="1.20.120.560">
    <property type="entry name" value="alix/aip1 in complex with the ypdl late domain"/>
    <property type="match status" value="1"/>
</dbReference>
<keyword evidence="4" id="KW-0967">Endosome</keyword>
<dbReference type="PROSITE" id="PS51180">
    <property type="entry name" value="BRO1"/>
    <property type="match status" value="1"/>
</dbReference>
<evidence type="ECO:0000313" key="9">
    <source>
        <dbReference type="Proteomes" id="UP000095038"/>
    </source>
</evidence>
<feature type="compositionally biased region" description="Low complexity" evidence="6">
    <location>
        <begin position="593"/>
        <end position="618"/>
    </location>
</feature>
<keyword evidence="9" id="KW-1185">Reference proteome</keyword>
<feature type="compositionally biased region" description="Low complexity" evidence="6">
    <location>
        <begin position="826"/>
        <end position="835"/>
    </location>
</feature>
<name>A0A1D2VLZ7_9ASCO</name>
<dbReference type="STRING" id="1344418.A0A1D2VLZ7"/>
<dbReference type="Pfam" id="PF13949">
    <property type="entry name" value="ALIX_LYPXL_bnd"/>
    <property type="match status" value="1"/>
</dbReference>
<dbReference type="SMART" id="SM01041">
    <property type="entry name" value="BRO1"/>
    <property type="match status" value="1"/>
</dbReference>
<reference evidence="9" key="1">
    <citation type="submission" date="2016-05" db="EMBL/GenBank/DDBJ databases">
        <title>Comparative genomics of biotechnologically important yeasts.</title>
        <authorList>
            <consortium name="DOE Joint Genome Institute"/>
            <person name="Riley R."/>
            <person name="Haridas S."/>
            <person name="Wolfe K.H."/>
            <person name="Lopes M.R."/>
            <person name="Hittinger C.T."/>
            <person name="Goker M."/>
            <person name="Salamov A."/>
            <person name="Wisecaver J."/>
            <person name="Long T.M."/>
            <person name="Aerts A.L."/>
            <person name="Barry K."/>
            <person name="Choi C."/>
            <person name="Clum A."/>
            <person name="Coughlan A.Y."/>
            <person name="Deshpande S."/>
            <person name="Douglass A.P."/>
            <person name="Hanson S.J."/>
            <person name="Klenk H.-P."/>
            <person name="Labutti K."/>
            <person name="Lapidus A."/>
            <person name="Lindquist E."/>
            <person name="Lipzen A."/>
            <person name="Meier-Kolthoff J.P."/>
            <person name="Ohm R.A."/>
            <person name="Otillar R.P."/>
            <person name="Pangilinan J."/>
            <person name="Peng Y."/>
            <person name="Rokas A."/>
            <person name="Rosa C.A."/>
            <person name="Scheuner C."/>
            <person name="Sibirny A.A."/>
            <person name="Slot J.C."/>
            <person name="Stielow J.B."/>
            <person name="Sun H."/>
            <person name="Kurtzman C.P."/>
            <person name="Blackwell M."/>
            <person name="Grigoriev I.V."/>
            <person name="Jeffries T.W."/>
        </authorList>
    </citation>
    <scope>NUCLEOTIDE SEQUENCE [LARGE SCALE GENOMIC DNA]</scope>
    <source>
        <strain evidence="9">DSM 1968</strain>
    </source>
</reference>
<protein>
    <recommendedName>
        <fullName evidence="5">BRO domain-containing protein 1</fullName>
    </recommendedName>
</protein>
<accession>A0A1D2VLZ7</accession>
<feature type="region of interest" description="Disordered" evidence="6">
    <location>
        <begin position="824"/>
        <end position="872"/>
    </location>
</feature>
<evidence type="ECO:0000256" key="6">
    <source>
        <dbReference type="SAM" id="MobiDB-lite"/>
    </source>
</evidence>
<dbReference type="AlphaFoldDB" id="A0A1D2VLZ7"/>
<evidence type="ECO:0000256" key="2">
    <source>
        <dbReference type="ARBA" id="ARBA00004496"/>
    </source>
</evidence>
<dbReference type="FunCoup" id="A0A1D2VLZ7">
    <property type="interactions" value="83"/>
</dbReference>
<feature type="compositionally biased region" description="Pro residues" evidence="6">
    <location>
        <begin position="936"/>
        <end position="949"/>
    </location>
</feature>
<dbReference type="OrthoDB" id="2141925at2759"/>
<dbReference type="Pfam" id="PF03097">
    <property type="entry name" value="BRO1"/>
    <property type="match status" value="1"/>
</dbReference>
<evidence type="ECO:0000259" key="7">
    <source>
        <dbReference type="PROSITE" id="PS51180"/>
    </source>
</evidence>
<dbReference type="GO" id="GO:0005768">
    <property type="term" value="C:endosome"/>
    <property type="evidence" value="ECO:0007669"/>
    <property type="project" value="UniProtKB-SubCell"/>
</dbReference>
<evidence type="ECO:0000256" key="4">
    <source>
        <dbReference type="ARBA" id="ARBA00022753"/>
    </source>
</evidence>